<evidence type="ECO:0000256" key="6">
    <source>
        <dbReference type="ARBA" id="ARBA00023136"/>
    </source>
</evidence>
<keyword evidence="10" id="KW-1185">Reference proteome</keyword>
<name>A0ABS6JW51_9BACI</name>
<evidence type="ECO:0000259" key="8">
    <source>
        <dbReference type="PROSITE" id="PS50928"/>
    </source>
</evidence>
<dbReference type="PROSITE" id="PS50928">
    <property type="entry name" value="ABC_TM1"/>
    <property type="match status" value="1"/>
</dbReference>
<keyword evidence="2 7" id="KW-0813">Transport</keyword>
<comment type="subcellular location">
    <subcellularLocation>
        <location evidence="1 7">Cell membrane</location>
        <topology evidence="1 7">Multi-pass membrane protein</topology>
    </subcellularLocation>
</comment>
<comment type="caution">
    <text evidence="9">The sequence shown here is derived from an EMBL/GenBank/DDBJ whole genome shotgun (WGS) entry which is preliminary data.</text>
</comment>
<dbReference type="InterPro" id="IPR035906">
    <property type="entry name" value="MetI-like_sf"/>
</dbReference>
<dbReference type="RefSeq" id="WP_088073512.1">
    <property type="nucleotide sequence ID" value="NZ_JAHQCR010000062.1"/>
</dbReference>
<evidence type="ECO:0000256" key="3">
    <source>
        <dbReference type="ARBA" id="ARBA00022475"/>
    </source>
</evidence>
<evidence type="ECO:0000256" key="2">
    <source>
        <dbReference type="ARBA" id="ARBA00022448"/>
    </source>
</evidence>
<feature type="transmembrane region" description="Helical" evidence="7">
    <location>
        <begin position="222"/>
        <end position="247"/>
    </location>
</feature>
<dbReference type="PANTHER" id="PTHR30151:SF20">
    <property type="entry name" value="ABC TRANSPORTER PERMEASE PROTEIN HI_0355-RELATED"/>
    <property type="match status" value="1"/>
</dbReference>
<keyword evidence="5 7" id="KW-1133">Transmembrane helix</keyword>
<protein>
    <submittedName>
        <fullName evidence="9">ABC transporter permease</fullName>
    </submittedName>
</protein>
<dbReference type="Gene3D" id="1.10.3720.10">
    <property type="entry name" value="MetI-like"/>
    <property type="match status" value="1"/>
</dbReference>
<feature type="transmembrane region" description="Helical" evidence="7">
    <location>
        <begin position="12"/>
        <end position="32"/>
    </location>
</feature>
<dbReference type="InterPro" id="IPR000515">
    <property type="entry name" value="MetI-like"/>
</dbReference>
<feature type="domain" description="ABC transmembrane type-1" evidence="8">
    <location>
        <begin position="56"/>
        <end position="247"/>
    </location>
</feature>
<dbReference type="CDD" id="cd06261">
    <property type="entry name" value="TM_PBP2"/>
    <property type="match status" value="1"/>
</dbReference>
<evidence type="ECO:0000256" key="5">
    <source>
        <dbReference type="ARBA" id="ARBA00022989"/>
    </source>
</evidence>
<evidence type="ECO:0000256" key="1">
    <source>
        <dbReference type="ARBA" id="ARBA00004651"/>
    </source>
</evidence>
<sequence>MKKIHEGVLASLPAVATVALFLLFWEAAVWIWQFEKWLLPAPTDIAKAFVETLPLLPDHVWMTTLEAVLGFLLGLTVALLLAFLLDFSPVMRKSFYPLLLFSQTIPIVAIAPLLIIWFGYGILPKVLVVALVTFFPVVVSVVEGLQASDRDMIRLVRSMGGSRWQVFRLVRFPNALPYLFTGLRIGATYSVLAAVISEWVGASKGLGIFLVRAQNSFATDKVFVAIAIISLLSCLLFLIVILISRIVMPWKYKNSK</sequence>
<feature type="transmembrane region" description="Helical" evidence="7">
    <location>
        <begin position="178"/>
        <end position="202"/>
    </location>
</feature>
<gene>
    <name evidence="9" type="ORF">KS407_15375</name>
</gene>
<dbReference type="EMBL" id="JAHQCR010000062">
    <property type="protein sequence ID" value="MBU9722796.1"/>
    <property type="molecule type" value="Genomic_DNA"/>
</dbReference>
<feature type="transmembrane region" description="Helical" evidence="7">
    <location>
        <begin position="126"/>
        <end position="145"/>
    </location>
</feature>
<keyword evidence="4 7" id="KW-0812">Transmembrane</keyword>
<dbReference type="PANTHER" id="PTHR30151">
    <property type="entry name" value="ALKANE SULFONATE ABC TRANSPORTER-RELATED, MEMBRANE SUBUNIT"/>
    <property type="match status" value="1"/>
</dbReference>
<reference evidence="9 10" key="1">
    <citation type="submission" date="2021-06" db="EMBL/GenBank/DDBJ databases">
        <title>Bacillus sp. RD4P76, an endophyte from a halophyte.</title>
        <authorList>
            <person name="Sun J.-Q."/>
        </authorList>
    </citation>
    <scope>NUCLEOTIDE SEQUENCE [LARGE SCALE GENOMIC DNA]</scope>
    <source>
        <strain evidence="9 10">JCM 17098</strain>
    </source>
</reference>
<organism evidence="9 10">
    <name type="scientific">Evansella alkalicola</name>
    <dbReference type="NCBI Taxonomy" id="745819"/>
    <lineage>
        <taxon>Bacteria</taxon>
        <taxon>Bacillati</taxon>
        <taxon>Bacillota</taxon>
        <taxon>Bacilli</taxon>
        <taxon>Bacillales</taxon>
        <taxon>Bacillaceae</taxon>
        <taxon>Evansella</taxon>
    </lineage>
</organism>
<feature type="transmembrane region" description="Helical" evidence="7">
    <location>
        <begin position="60"/>
        <end position="85"/>
    </location>
</feature>
<dbReference type="Proteomes" id="UP000790580">
    <property type="component" value="Unassembled WGS sequence"/>
</dbReference>
<keyword evidence="3" id="KW-1003">Cell membrane</keyword>
<comment type="similarity">
    <text evidence="7">Belongs to the binding-protein-dependent transport system permease family.</text>
</comment>
<evidence type="ECO:0000313" key="10">
    <source>
        <dbReference type="Proteomes" id="UP000790580"/>
    </source>
</evidence>
<evidence type="ECO:0000256" key="7">
    <source>
        <dbReference type="RuleBase" id="RU363032"/>
    </source>
</evidence>
<evidence type="ECO:0000256" key="4">
    <source>
        <dbReference type="ARBA" id="ARBA00022692"/>
    </source>
</evidence>
<dbReference type="Pfam" id="PF00528">
    <property type="entry name" value="BPD_transp_1"/>
    <property type="match status" value="1"/>
</dbReference>
<keyword evidence="6 7" id="KW-0472">Membrane</keyword>
<evidence type="ECO:0000313" key="9">
    <source>
        <dbReference type="EMBL" id="MBU9722796.1"/>
    </source>
</evidence>
<proteinExistence type="inferred from homology"/>
<feature type="transmembrane region" description="Helical" evidence="7">
    <location>
        <begin position="97"/>
        <end position="120"/>
    </location>
</feature>
<dbReference type="SUPFAM" id="SSF161098">
    <property type="entry name" value="MetI-like"/>
    <property type="match status" value="1"/>
</dbReference>
<accession>A0ABS6JW51</accession>